<evidence type="ECO:0000313" key="2">
    <source>
        <dbReference type="Proteomes" id="UP000016933"/>
    </source>
</evidence>
<evidence type="ECO:0000313" key="1">
    <source>
        <dbReference type="EMBL" id="EME47070.1"/>
    </source>
</evidence>
<organism evidence="1 2">
    <name type="scientific">Dothistroma septosporum (strain NZE10 / CBS 128990)</name>
    <name type="common">Red band needle blight fungus</name>
    <name type="synonym">Mycosphaerella pini</name>
    <dbReference type="NCBI Taxonomy" id="675120"/>
    <lineage>
        <taxon>Eukaryota</taxon>
        <taxon>Fungi</taxon>
        <taxon>Dikarya</taxon>
        <taxon>Ascomycota</taxon>
        <taxon>Pezizomycotina</taxon>
        <taxon>Dothideomycetes</taxon>
        <taxon>Dothideomycetidae</taxon>
        <taxon>Mycosphaerellales</taxon>
        <taxon>Mycosphaerellaceae</taxon>
        <taxon>Dothistroma</taxon>
    </lineage>
</organism>
<dbReference type="AlphaFoldDB" id="N1PXD0"/>
<reference evidence="1 2" key="2">
    <citation type="journal article" date="2012" name="PLoS Pathog.">
        <title>Diverse lifestyles and strategies of plant pathogenesis encoded in the genomes of eighteen Dothideomycetes fungi.</title>
        <authorList>
            <person name="Ohm R.A."/>
            <person name="Feau N."/>
            <person name="Henrissat B."/>
            <person name="Schoch C.L."/>
            <person name="Horwitz B.A."/>
            <person name="Barry K.W."/>
            <person name="Condon B.J."/>
            <person name="Copeland A.C."/>
            <person name="Dhillon B."/>
            <person name="Glaser F."/>
            <person name="Hesse C.N."/>
            <person name="Kosti I."/>
            <person name="LaButti K."/>
            <person name="Lindquist E.A."/>
            <person name="Lucas S."/>
            <person name="Salamov A.A."/>
            <person name="Bradshaw R.E."/>
            <person name="Ciuffetti L."/>
            <person name="Hamelin R.C."/>
            <person name="Kema G.H.J."/>
            <person name="Lawrence C."/>
            <person name="Scott J.A."/>
            <person name="Spatafora J.W."/>
            <person name="Turgeon B.G."/>
            <person name="de Wit P.J.G.M."/>
            <person name="Zhong S."/>
            <person name="Goodwin S.B."/>
            <person name="Grigoriev I.V."/>
        </authorList>
    </citation>
    <scope>NUCLEOTIDE SEQUENCE [LARGE SCALE GENOMIC DNA]</scope>
    <source>
        <strain evidence="2">NZE10 / CBS 128990</strain>
    </source>
</reference>
<sequence length="59" mass="6699">MPENRQAQRPPIVPSSILRSTFPCSERNLIICAQRYPSTIWRPPRHSMEASSIGGTRGY</sequence>
<dbReference type="EMBL" id="KB446536">
    <property type="protein sequence ID" value="EME47070.1"/>
    <property type="molecule type" value="Genomic_DNA"/>
</dbReference>
<keyword evidence="2" id="KW-1185">Reference proteome</keyword>
<gene>
    <name evidence="1" type="ORF">DOTSEDRAFT_69145</name>
</gene>
<reference evidence="2" key="1">
    <citation type="journal article" date="2012" name="PLoS Genet.">
        <title>The genomes of the fungal plant pathogens Cladosporium fulvum and Dothistroma septosporum reveal adaptation to different hosts and lifestyles but also signatures of common ancestry.</title>
        <authorList>
            <person name="de Wit P.J.G.M."/>
            <person name="van der Burgt A."/>
            <person name="Oekmen B."/>
            <person name="Stergiopoulos I."/>
            <person name="Abd-Elsalam K.A."/>
            <person name="Aerts A.L."/>
            <person name="Bahkali A.H."/>
            <person name="Beenen H.G."/>
            <person name="Chettri P."/>
            <person name="Cox M.P."/>
            <person name="Datema E."/>
            <person name="de Vries R.P."/>
            <person name="Dhillon B."/>
            <person name="Ganley A.R."/>
            <person name="Griffiths S.A."/>
            <person name="Guo Y."/>
            <person name="Hamelin R.C."/>
            <person name="Henrissat B."/>
            <person name="Kabir M.S."/>
            <person name="Jashni M.K."/>
            <person name="Kema G."/>
            <person name="Klaubauf S."/>
            <person name="Lapidus A."/>
            <person name="Levasseur A."/>
            <person name="Lindquist E."/>
            <person name="Mehrabi R."/>
            <person name="Ohm R.A."/>
            <person name="Owen T.J."/>
            <person name="Salamov A."/>
            <person name="Schwelm A."/>
            <person name="Schijlen E."/>
            <person name="Sun H."/>
            <person name="van den Burg H.A."/>
            <person name="van Ham R.C.H.J."/>
            <person name="Zhang S."/>
            <person name="Goodwin S.B."/>
            <person name="Grigoriev I.V."/>
            <person name="Collemare J."/>
            <person name="Bradshaw R.E."/>
        </authorList>
    </citation>
    <scope>NUCLEOTIDE SEQUENCE [LARGE SCALE GENOMIC DNA]</scope>
    <source>
        <strain evidence="2">NZE10 / CBS 128990</strain>
    </source>
</reference>
<dbReference type="HOGENOM" id="CLU_2960711_0_0_1"/>
<name>N1PXD0_DOTSN</name>
<dbReference type="Proteomes" id="UP000016933">
    <property type="component" value="Unassembled WGS sequence"/>
</dbReference>
<proteinExistence type="predicted"/>
<protein>
    <submittedName>
        <fullName evidence="1">Uncharacterized protein</fullName>
    </submittedName>
</protein>
<accession>N1PXD0</accession>